<sequence>MESEAGEPGGVKRNQKRKRSQQVCTSCRQSKLRCDFLDTFPEPCTRCANAKNSTPCIVDPSFRRTTTRKKPGPVNGSASTSGAAQRNGHREKESTPLADITLGEENIDSYAPWHDDSPSPSEASYSPGPCLPKTLGDVTLDSEEIQACFDAFFSHYHPFFSVILEPIEPQACFDRCSLLFWAICITACRPRPDNPVLRARNPEFSLKLGVHVRRFFSELLVAPIRSIYAIQALLITSEYIFVAHCDGREDLHWIYSGLAVQMGLKLGLHRPDNTTDFRSRAILDKDRMHERILVWVQCFIVHQSIASTLGLPSCLSEDWVTFTFSHARDECWHWVSAVDPDLPKLLRIQRFALRMSGVMGNNVKNPSGENDPLVAPALISILNRELLDIETSLSPMSPIVCVRFLEAKLSLYSYCLQDTPSTIAAYAQDIVSCYTSAVRMVDILQTLTKNEDTRPVFWPQSLCMSMAAATICLLRLAIMQSAFPNLIPVNRSVILREVSIAYEIIKMQCNIRGDASDRAAQIIQILAKKVAGTLPGENEDDDIPVRSRMGLGNLLYRAINQLRRTGQSRRTTVQGATQHGAKPVNGDVVLDSSGHHAVEGDHESGGATDGCETAAATFELSDWLEGLSRTDIDDMMSLPLMGGSGFITDTVYDVMGNASA</sequence>
<dbReference type="Pfam" id="PF04082">
    <property type="entry name" value="Fungal_trans"/>
    <property type="match status" value="1"/>
</dbReference>
<gene>
    <name evidence="9" type="ORF">PUNSTDRAFT_146996</name>
</gene>
<dbReference type="GO" id="GO:0008270">
    <property type="term" value="F:zinc ion binding"/>
    <property type="evidence" value="ECO:0007669"/>
    <property type="project" value="InterPro"/>
</dbReference>
<dbReference type="EMBL" id="JH687561">
    <property type="protein sequence ID" value="EIN03558.1"/>
    <property type="molecule type" value="Genomic_DNA"/>
</dbReference>
<dbReference type="AlphaFoldDB" id="R7RZZ5"/>
<feature type="domain" description="Zn(2)-C6 fungal-type" evidence="8">
    <location>
        <begin position="23"/>
        <end position="58"/>
    </location>
</feature>
<name>R7RZZ5_PUNST</name>
<evidence type="ECO:0000256" key="1">
    <source>
        <dbReference type="ARBA" id="ARBA00004123"/>
    </source>
</evidence>
<evidence type="ECO:0000313" key="9">
    <source>
        <dbReference type="EMBL" id="EIN03558.1"/>
    </source>
</evidence>
<dbReference type="Gene3D" id="4.10.240.10">
    <property type="entry name" value="Zn(2)-C6 fungal-type DNA-binding domain"/>
    <property type="match status" value="1"/>
</dbReference>
<feature type="region of interest" description="Disordered" evidence="7">
    <location>
        <begin position="58"/>
        <end position="100"/>
    </location>
</feature>
<organism evidence="9 10">
    <name type="scientific">Punctularia strigosozonata (strain HHB-11173)</name>
    <name type="common">White-rot fungus</name>
    <dbReference type="NCBI Taxonomy" id="741275"/>
    <lineage>
        <taxon>Eukaryota</taxon>
        <taxon>Fungi</taxon>
        <taxon>Dikarya</taxon>
        <taxon>Basidiomycota</taxon>
        <taxon>Agaricomycotina</taxon>
        <taxon>Agaricomycetes</taxon>
        <taxon>Corticiales</taxon>
        <taxon>Punctulariaceae</taxon>
        <taxon>Punctularia</taxon>
    </lineage>
</organism>
<dbReference type="InterPro" id="IPR001138">
    <property type="entry name" value="Zn2Cys6_DnaBD"/>
</dbReference>
<dbReference type="GO" id="GO:0006351">
    <property type="term" value="P:DNA-templated transcription"/>
    <property type="evidence" value="ECO:0007669"/>
    <property type="project" value="InterPro"/>
</dbReference>
<dbReference type="GeneID" id="18881757"/>
<reference evidence="10" key="1">
    <citation type="journal article" date="2012" name="Science">
        <title>The Paleozoic origin of enzymatic lignin decomposition reconstructed from 31 fungal genomes.</title>
        <authorList>
            <person name="Floudas D."/>
            <person name="Binder M."/>
            <person name="Riley R."/>
            <person name="Barry K."/>
            <person name="Blanchette R.A."/>
            <person name="Henrissat B."/>
            <person name="Martinez A.T."/>
            <person name="Otillar R."/>
            <person name="Spatafora J.W."/>
            <person name="Yadav J.S."/>
            <person name="Aerts A."/>
            <person name="Benoit I."/>
            <person name="Boyd A."/>
            <person name="Carlson A."/>
            <person name="Copeland A."/>
            <person name="Coutinho P.M."/>
            <person name="de Vries R.P."/>
            <person name="Ferreira P."/>
            <person name="Findley K."/>
            <person name="Foster B."/>
            <person name="Gaskell J."/>
            <person name="Glotzer D."/>
            <person name="Gorecki P."/>
            <person name="Heitman J."/>
            <person name="Hesse C."/>
            <person name="Hori C."/>
            <person name="Igarashi K."/>
            <person name="Jurgens J.A."/>
            <person name="Kallen N."/>
            <person name="Kersten P."/>
            <person name="Kohler A."/>
            <person name="Kuees U."/>
            <person name="Kumar T.K.A."/>
            <person name="Kuo A."/>
            <person name="LaButti K."/>
            <person name="Larrondo L.F."/>
            <person name="Lindquist E."/>
            <person name="Ling A."/>
            <person name="Lombard V."/>
            <person name="Lucas S."/>
            <person name="Lundell T."/>
            <person name="Martin R."/>
            <person name="McLaughlin D.J."/>
            <person name="Morgenstern I."/>
            <person name="Morin E."/>
            <person name="Murat C."/>
            <person name="Nagy L.G."/>
            <person name="Nolan M."/>
            <person name="Ohm R.A."/>
            <person name="Patyshakuliyeva A."/>
            <person name="Rokas A."/>
            <person name="Ruiz-Duenas F.J."/>
            <person name="Sabat G."/>
            <person name="Salamov A."/>
            <person name="Samejima M."/>
            <person name="Schmutz J."/>
            <person name="Slot J.C."/>
            <person name="St John F."/>
            <person name="Stenlid J."/>
            <person name="Sun H."/>
            <person name="Sun S."/>
            <person name="Syed K."/>
            <person name="Tsang A."/>
            <person name="Wiebenga A."/>
            <person name="Young D."/>
            <person name="Pisabarro A."/>
            <person name="Eastwood D.C."/>
            <person name="Martin F."/>
            <person name="Cullen D."/>
            <person name="Grigoriev I.V."/>
            <person name="Hibbett D.S."/>
        </authorList>
    </citation>
    <scope>NUCLEOTIDE SEQUENCE [LARGE SCALE GENOMIC DNA]</scope>
    <source>
        <strain evidence="10">HHB-11173 SS5</strain>
    </source>
</reference>
<feature type="region of interest" description="Disordered" evidence="7">
    <location>
        <begin position="1"/>
        <end position="27"/>
    </location>
</feature>
<dbReference type="SMART" id="SM00066">
    <property type="entry name" value="GAL4"/>
    <property type="match status" value="1"/>
</dbReference>
<dbReference type="InterPro" id="IPR051089">
    <property type="entry name" value="prtT"/>
</dbReference>
<dbReference type="InterPro" id="IPR007219">
    <property type="entry name" value="XnlR_reg_dom"/>
</dbReference>
<dbReference type="GO" id="GO:0005634">
    <property type="term" value="C:nucleus"/>
    <property type="evidence" value="ECO:0007669"/>
    <property type="project" value="UniProtKB-SubCell"/>
</dbReference>
<accession>R7RZZ5</accession>
<keyword evidence="4" id="KW-0238">DNA-binding</keyword>
<keyword evidence="10" id="KW-1185">Reference proteome</keyword>
<evidence type="ECO:0000256" key="5">
    <source>
        <dbReference type="ARBA" id="ARBA00023163"/>
    </source>
</evidence>
<dbReference type="OMA" id="ISIMDHD"/>
<dbReference type="Pfam" id="PF00172">
    <property type="entry name" value="Zn_clus"/>
    <property type="match status" value="1"/>
</dbReference>
<dbReference type="PANTHER" id="PTHR31845">
    <property type="entry name" value="FINGER DOMAIN PROTEIN, PUTATIVE-RELATED"/>
    <property type="match status" value="1"/>
</dbReference>
<dbReference type="CDD" id="cd00067">
    <property type="entry name" value="GAL4"/>
    <property type="match status" value="1"/>
</dbReference>
<evidence type="ECO:0000256" key="2">
    <source>
        <dbReference type="ARBA" id="ARBA00022723"/>
    </source>
</evidence>
<evidence type="ECO:0000313" key="10">
    <source>
        <dbReference type="Proteomes" id="UP000054196"/>
    </source>
</evidence>
<dbReference type="RefSeq" id="XP_007389215.1">
    <property type="nucleotide sequence ID" value="XM_007389153.1"/>
</dbReference>
<evidence type="ECO:0000256" key="4">
    <source>
        <dbReference type="ARBA" id="ARBA00023125"/>
    </source>
</evidence>
<dbReference type="SUPFAM" id="SSF57701">
    <property type="entry name" value="Zn2/Cys6 DNA-binding domain"/>
    <property type="match status" value="1"/>
</dbReference>
<comment type="subcellular location">
    <subcellularLocation>
        <location evidence="1">Nucleus</location>
    </subcellularLocation>
</comment>
<dbReference type="HOGENOM" id="CLU_011455_3_0_1"/>
<dbReference type="PANTHER" id="PTHR31845:SF21">
    <property type="entry name" value="REGULATORY PROTEIN LEU3"/>
    <property type="match status" value="1"/>
</dbReference>
<dbReference type="Proteomes" id="UP000054196">
    <property type="component" value="Unassembled WGS sequence"/>
</dbReference>
<dbReference type="GO" id="GO:0000976">
    <property type="term" value="F:transcription cis-regulatory region binding"/>
    <property type="evidence" value="ECO:0007669"/>
    <property type="project" value="TreeGrafter"/>
</dbReference>
<dbReference type="KEGG" id="psq:PUNSTDRAFT_146996"/>
<keyword evidence="2" id="KW-0479">Metal-binding</keyword>
<proteinExistence type="predicted"/>
<dbReference type="InterPro" id="IPR036864">
    <property type="entry name" value="Zn2-C6_fun-type_DNA-bd_sf"/>
</dbReference>
<dbReference type="PROSITE" id="PS50048">
    <property type="entry name" value="ZN2_CY6_FUNGAL_2"/>
    <property type="match status" value="1"/>
</dbReference>
<dbReference type="SMART" id="SM00906">
    <property type="entry name" value="Fungal_trans"/>
    <property type="match status" value="1"/>
</dbReference>
<dbReference type="CDD" id="cd12148">
    <property type="entry name" value="fungal_TF_MHR"/>
    <property type="match status" value="1"/>
</dbReference>
<evidence type="ECO:0000256" key="7">
    <source>
        <dbReference type="SAM" id="MobiDB-lite"/>
    </source>
</evidence>
<keyword evidence="5" id="KW-0804">Transcription</keyword>
<dbReference type="GO" id="GO:0000981">
    <property type="term" value="F:DNA-binding transcription factor activity, RNA polymerase II-specific"/>
    <property type="evidence" value="ECO:0007669"/>
    <property type="project" value="InterPro"/>
</dbReference>
<evidence type="ECO:0000256" key="6">
    <source>
        <dbReference type="ARBA" id="ARBA00023242"/>
    </source>
</evidence>
<protein>
    <recommendedName>
        <fullName evidence="8">Zn(2)-C6 fungal-type domain-containing protein</fullName>
    </recommendedName>
</protein>
<dbReference type="OrthoDB" id="3163292at2759"/>
<dbReference type="eggNOG" id="ENOG502QPVP">
    <property type="taxonomic scope" value="Eukaryota"/>
</dbReference>
<keyword evidence="3" id="KW-0805">Transcription regulation</keyword>
<evidence type="ECO:0000256" key="3">
    <source>
        <dbReference type="ARBA" id="ARBA00023015"/>
    </source>
</evidence>
<keyword evidence="6" id="KW-0539">Nucleus</keyword>
<dbReference type="PROSITE" id="PS00463">
    <property type="entry name" value="ZN2_CY6_FUNGAL_1"/>
    <property type="match status" value="1"/>
</dbReference>
<evidence type="ECO:0000259" key="8">
    <source>
        <dbReference type="PROSITE" id="PS50048"/>
    </source>
</evidence>